<dbReference type="Proteomes" id="UP001054837">
    <property type="component" value="Unassembled WGS sequence"/>
</dbReference>
<evidence type="ECO:0000256" key="1">
    <source>
        <dbReference type="SAM" id="MobiDB-lite"/>
    </source>
</evidence>
<reference evidence="2 3" key="1">
    <citation type="submission" date="2021-06" db="EMBL/GenBank/DDBJ databases">
        <title>Caerostris darwini draft genome.</title>
        <authorList>
            <person name="Kono N."/>
            <person name="Arakawa K."/>
        </authorList>
    </citation>
    <scope>NUCLEOTIDE SEQUENCE [LARGE SCALE GENOMIC DNA]</scope>
</reference>
<dbReference type="AlphaFoldDB" id="A0AAV4SAW2"/>
<dbReference type="EMBL" id="BPLQ01007544">
    <property type="protein sequence ID" value="GIY30775.1"/>
    <property type="molecule type" value="Genomic_DNA"/>
</dbReference>
<proteinExistence type="predicted"/>
<feature type="region of interest" description="Disordered" evidence="1">
    <location>
        <begin position="58"/>
        <end position="84"/>
    </location>
</feature>
<protein>
    <submittedName>
        <fullName evidence="2">Uncharacterized protein</fullName>
    </submittedName>
</protein>
<keyword evidence="3" id="KW-1185">Reference proteome</keyword>
<name>A0AAV4SAW2_9ARAC</name>
<feature type="compositionally biased region" description="Polar residues" evidence="1">
    <location>
        <begin position="74"/>
        <end position="84"/>
    </location>
</feature>
<organism evidence="2 3">
    <name type="scientific">Caerostris darwini</name>
    <dbReference type="NCBI Taxonomy" id="1538125"/>
    <lineage>
        <taxon>Eukaryota</taxon>
        <taxon>Metazoa</taxon>
        <taxon>Ecdysozoa</taxon>
        <taxon>Arthropoda</taxon>
        <taxon>Chelicerata</taxon>
        <taxon>Arachnida</taxon>
        <taxon>Araneae</taxon>
        <taxon>Araneomorphae</taxon>
        <taxon>Entelegynae</taxon>
        <taxon>Araneoidea</taxon>
        <taxon>Araneidae</taxon>
        <taxon>Caerostris</taxon>
    </lineage>
</organism>
<feature type="region of interest" description="Disordered" evidence="1">
    <location>
        <begin position="1"/>
        <end position="37"/>
    </location>
</feature>
<gene>
    <name evidence="2" type="ORF">CDAR_537951</name>
</gene>
<sequence>MSQASSGILEDAKDFEMETEFTTKDNNNTENNDYSDAPLITDLTDEFILFNQAILSKRQKQEAPAKSKKPRSVANKQSRPVTNELSCARMTAGFKLMPAVGENALHKSSFFFPTPAGTTGEL</sequence>
<evidence type="ECO:0000313" key="3">
    <source>
        <dbReference type="Proteomes" id="UP001054837"/>
    </source>
</evidence>
<accession>A0AAV4SAW2</accession>
<comment type="caution">
    <text evidence="2">The sequence shown here is derived from an EMBL/GenBank/DDBJ whole genome shotgun (WGS) entry which is preliminary data.</text>
</comment>
<evidence type="ECO:0000313" key="2">
    <source>
        <dbReference type="EMBL" id="GIY30775.1"/>
    </source>
</evidence>